<evidence type="ECO:0000313" key="4">
    <source>
        <dbReference type="Proteomes" id="UP000693981"/>
    </source>
</evidence>
<accession>A0A8T1VCK3</accession>
<name>A0A8T1VCK3_9STRA</name>
<feature type="region of interest" description="Disordered" evidence="1">
    <location>
        <begin position="477"/>
        <end position="521"/>
    </location>
</feature>
<protein>
    <recommendedName>
        <fullName evidence="2">PH domain-containing protein</fullName>
    </recommendedName>
</protein>
<dbReference type="Proteomes" id="UP000693981">
    <property type="component" value="Unassembled WGS sequence"/>
</dbReference>
<sequence length="700" mass="77240">MLDIPLDPNANMVDLVSPSEKQASHLQFAIRYGPRRRRRLTLRTATQGIYQSWRSAIETALTMVTFVAIPAIATKTSREPASTSNTWEPELEPIPDELESESDCYAEDLDSVSYFDEISDSDEHFDENLDSDEDSDSDSDTGSDFHDDDTLDNQLSAFAPVDISILNETAQSAPTLELGRQRDDVPLLETEIVDSKPPTTNGGVEVQHGMIVDVPLLEASSPASWVGGKIRISWDSCTNLDESVTAPYYCDFTFSQNTSSLEGRYGGGNTGATATRTESHGFDDVIAELKCKIGVAQELANPRCPTESGLCLDRQSCENVDATASTTDYTKTSAFGAASDFADGTSCIDSEVIDLLDDEYFEMLENCSAYSEDEEFDETSGVEVVDVSSELCGFRDSSYSFSHHRELPRHVQNSSDDHRSEDTCISDWEEKAPVPIAMRTTSIDTILVSCNDEAPCVEIEDSTVDTVDQLSSCATYDSSEHLNDGNNRDGGYNRDDCSRYGTTSGDSDSDTPTGMGCFPSTRRVHTPFERLLLRQLHQLATADLLDDDGEDIPVDVSAAFAPESDRDHDSRSDEDIPSDNHRDDMTDDTDGIESVGETPSAEYRPNVPLLEEKPPARLTVGQINTPRMNEITRFAACHTRDSVCKPKKTLVIKRIHEGWLEVARFAFRPNAVAARKAGDRRQHLTIGRIRSVPAHQHTLY</sequence>
<dbReference type="PROSITE" id="PS50003">
    <property type="entry name" value="PH_DOMAIN"/>
    <property type="match status" value="1"/>
</dbReference>
<evidence type="ECO:0000313" key="3">
    <source>
        <dbReference type="EMBL" id="KAG7377990.1"/>
    </source>
</evidence>
<evidence type="ECO:0000259" key="2">
    <source>
        <dbReference type="PROSITE" id="PS50003"/>
    </source>
</evidence>
<dbReference type="OrthoDB" id="10575667at2759"/>
<gene>
    <name evidence="3" type="ORF">PHYBOEH_000526</name>
</gene>
<feature type="compositionally biased region" description="Basic and acidic residues" evidence="1">
    <location>
        <begin position="478"/>
        <end position="498"/>
    </location>
</feature>
<proteinExistence type="predicted"/>
<dbReference type="AlphaFoldDB" id="A0A8T1VCK3"/>
<dbReference type="InterPro" id="IPR001849">
    <property type="entry name" value="PH_domain"/>
</dbReference>
<feature type="region of interest" description="Disordered" evidence="1">
    <location>
        <begin position="559"/>
        <end position="613"/>
    </location>
</feature>
<evidence type="ECO:0000256" key="1">
    <source>
        <dbReference type="SAM" id="MobiDB-lite"/>
    </source>
</evidence>
<feature type="region of interest" description="Disordered" evidence="1">
    <location>
        <begin position="121"/>
        <end position="151"/>
    </location>
</feature>
<comment type="caution">
    <text evidence="3">The sequence shown here is derived from an EMBL/GenBank/DDBJ whole genome shotgun (WGS) entry which is preliminary data.</text>
</comment>
<feature type="compositionally biased region" description="Basic and acidic residues" evidence="1">
    <location>
        <begin position="563"/>
        <end position="584"/>
    </location>
</feature>
<dbReference type="EMBL" id="JAGDFL010001085">
    <property type="protein sequence ID" value="KAG7377990.1"/>
    <property type="molecule type" value="Genomic_DNA"/>
</dbReference>
<organism evidence="3 4">
    <name type="scientific">Phytophthora boehmeriae</name>
    <dbReference type="NCBI Taxonomy" id="109152"/>
    <lineage>
        <taxon>Eukaryota</taxon>
        <taxon>Sar</taxon>
        <taxon>Stramenopiles</taxon>
        <taxon>Oomycota</taxon>
        <taxon>Peronosporomycetes</taxon>
        <taxon>Peronosporales</taxon>
        <taxon>Peronosporaceae</taxon>
        <taxon>Phytophthora</taxon>
    </lineage>
</organism>
<keyword evidence="4" id="KW-1185">Reference proteome</keyword>
<feature type="compositionally biased region" description="Low complexity" evidence="1">
    <location>
        <begin position="501"/>
        <end position="514"/>
    </location>
</feature>
<feature type="domain" description="PH" evidence="2">
    <location>
        <begin position="1"/>
        <end position="62"/>
    </location>
</feature>
<reference evidence="3" key="1">
    <citation type="submission" date="2021-02" db="EMBL/GenBank/DDBJ databases">
        <authorList>
            <person name="Palmer J.M."/>
        </authorList>
    </citation>
    <scope>NUCLEOTIDE SEQUENCE</scope>
    <source>
        <strain evidence="3">SCRP23</strain>
    </source>
</reference>